<evidence type="ECO:0000256" key="1">
    <source>
        <dbReference type="ARBA" id="ARBA00003330"/>
    </source>
</evidence>
<evidence type="ECO:0000256" key="8">
    <source>
        <dbReference type="ARBA" id="ARBA00032824"/>
    </source>
</evidence>
<dbReference type="GO" id="GO:0034599">
    <property type="term" value="P:cellular response to oxidative stress"/>
    <property type="evidence" value="ECO:0007669"/>
    <property type="project" value="TreeGrafter"/>
</dbReference>
<keyword evidence="3" id="KW-0575">Peroxidase</keyword>
<dbReference type="InterPro" id="IPR050924">
    <property type="entry name" value="Peroxiredoxin_BCP/PrxQ"/>
</dbReference>
<dbReference type="GO" id="GO:0005737">
    <property type="term" value="C:cytoplasm"/>
    <property type="evidence" value="ECO:0007669"/>
    <property type="project" value="TreeGrafter"/>
</dbReference>
<dbReference type="Gene3D" id="3.40.30.10">
    <property type="entry name" value="Glutaredoxin"/>
    <property type="match status" value="1"/>
</dbReference>
<keyword evidence="7" id="KW-0676">Redox-active center</keyword>
<feature type="domain" description="Thioredoxin" evidence="12">
    <location>
        <begin position="43"/>
        <end position="215"/>
    </location>
</feature>
<comment type="function">
    <text evidence="1">Thiol-specific peroxidase that catalyzes the reduction of hydrogen peroxide and organic hydroperoxides to water and alcohols, respectively. Plays a role in cell protection against oxidative stress by detoxifying peroxides and as sensor of hydrogen peroxide-mediated signaling events.</text>
</comment>
<dbReference type="RefSeq" id="WP_338236334.1">
    <property type="nucleotide sequence ID" value="NZ_BQKE01000001.1"/>
</dbReference>
<dbReference type="PROSITE" id="PS51352">
    <property type="entry name" value="THIOREDOXIN_2"/>
    <property type="match status" value="1"/>
</dbReference>
<evidence type="ECO:0000313" key="13">
    <source>
        <dbReference type="EMBL" id="GJM60625.1"/>
    </source>
</evidence>
<keyword evidence="5" id="KW-0560">Oxidoreductase</keyword>
<dbReference type="CDD" id="cd02970">
    <property type="entry name" value="PRX_like2"/>
    <property type="match status" value="1"/>
</dbReference>
<evidence type="ECO:0000259" key="12">
    <source>
        <dbReference type="PROSITE" id="PS51352"/>
    </source>
</evidence>
<evidence type="ECO:0000256" key="2">
    <source>
        <dbReference type="ARBA" id="ARBA00013017"/>
    </source>
</evidence>
<evidence type="ECO:0000256" key="3">
    <source>
        <dbReference type="ARBA" id="ARBA00022559"/>
    </source>
</evidence>
<dbReference type="EMBL" id="BQKE01000001">
    <property type="protein sequence ID" value="GJM60625.1"/>
    <property type="molecule type" value="Genomic_DNA"/>
</dbReference>
<dbReference type="PANTHER" id="PTHR42801:SF7">
    <property type="entry name" value="SLL1159 PROTEIN"/>
    <property type="match status" value="1"/>
</dbReference>
<keyword evidence="6" id="KW-1015">Disulfide bond</keyword>
<dbReference type="PANTHER" id="PTHR42801">
    <property type="entry name" value="THIOREDOXIN-DEPENDENT PEROXIDE REDUCTASE"/>
    <property type="match status" value="1"/>
</dbReference>
<keyword evidence="14" id="KW-1185">Reference proteome</keyword>
<dbReference type="GO" id="GO:0045454">
    <property type="term" value="P:cell redox homeostasis"/>
    <property type="evidence" value="ECO:0007669"/>
    <property type="project" value="TreeGrafter"/>
</dbReference>
<dbReference type="InterPro" id="IPR036249">
    <property type="entry name" value="Thioredoxin-like_sf"/>
</dbReference>
<protein>
    <recommendedName>
        <fullName evidence="2">thioredoxin-dependent peroxiredoxin</fullName>
        <ecNumber evidence="2">1.11.1.24</ecNumber>
    </recommendedName>
    <alternativeName>
        <fullName evidence="8">Thioredoxin peroxidase</fullName>
    </alternativeName>
    <alternativeName>
        <fullName evidence="10">Thioredoxin-dependent peroxiredoxin Bcp</fullName>
    </alternativeName>
</protein>
<comment type="similarity">
    <text evidence="9">Belongs to the peroxiredoxin family. BCP/PrxQ subfamily.</text>
</comment>
<evidence type="ECO:0000256" key="5">
    <source>
        <dbReference type="ARBA" id="ARBA00023002"/>
    </source>
</evidence>
<accession>A0AAN5AIM8</accession>
<dbReference type="Pfam" id="PF00578">
    <property type="entry name" value="AhpC-TSA"/>
    <property type="match status" value="1"/>
</dbReference>
<evidence type="ECO:0000256" key="11">
    <source>
        <dbReference type="ARBA" id="ARBA00049091"/>
    </source>
</evidence>
<dbReference type="GO" id="GO:0008379">
    <property type="term" value="F:thioredoxin peroxidase activity"/>
    <property type="evidence" value="ECO:0007669"/>
    <property type="project" value="TreeGrafter"/>
</dbReference>
<sequence length="215" mass="24779">MTFQEKLASLVERIEGKMPDSYLKIMHGATQDLMDSGIQDKVLKVGDRAPEFVLADQNGNKVSSREVLAKGPLVLTFYRGVWCPYCNTDLANIKKYVPEMQELGAAFFSVSPELPQMLDNIIKTHRLNFDILHDDRNALADQFGLKFYYPEDLKALYRDQFNIDLEVQQGNDEWALPMPARFVIDQSGIIRYAESEPDYRRRPDPDDLMEVLRKL</sequence>
<organism evidence="13 14">
    <name type="scientific">Persicobacter diffluens</name>
    <dbReference type="NCBI Taxonomy" id="981"/>
    <lineage>
        <taxon>Bacteria</taxon>
        <taxon>Pseudomonadati</taxon>
        <taxon>Bacteroidota</taxon>
        <taxon>Cytophagia</taxon>
        <taxon>Cytophagales</taxon>
        <taxon>Persicobacteraceae</taxon>
        <taxon>Persicobacter</taxon>
    </lineage>
</organism>
<name>A0AAN5AIM8_9BACT</name>
<comment type="caution">
    <text evidence="13">The sequence shown here is derived from an EMBL/GenBank/DDBJ whole genome shotgun (WGS) entry which is preliminary data.</text>
</comment>
<dbReference type="InterPro" id="IPR000866">
    <property type="entry name" value="AhpC/TSA"/>
</dbReference>
<dbReference type="AlphaFoldDB" id="A0AAN5AIM8"/>
<comment type="catalytic activity">
    <reaction evidence="11">
        <text>a hydroperoxide + [thioredoxin]-dithiol = an alcohol + [thioredoxin]-disulfide + H2O</text>
        <dbReference type="Rhea" id="RHEA:62620"/>
        <dbReference type="Rhea" id="RHEA-COMP:10698"/>
        <dbReference type="Rhea" id="RHEA-COMP:10700"/>
        <dbReference type="ChEBI" id="CHEBI:15377"/>
        <dbReference type="ChEBI" id="CHEBI:29950"/>
        <dbReference type="ChEBI" id="CHEBI:30879"/>
        <dbReference type="ChEBI" id="CHEBI:35924"/>
        <dbReference type="ChEBI" id="CHEBI:50058"/>
        <dbReference type="EC" id="1.11.1.24"/>
    </reaction>
</comment>
<evidence type="ECO:0000256" key="4">
    <source>
        <dbReference type="ARBA" id="ARBA00022862"/>
    </source>
</evidence>
<dbReference type="InterPro" id="IPR013766">
    <property type="entry name" value="Thioredoxin_domain"/>
</dbReference>
<evidence type="ECO:0000256" key="6">
    <source>
        <dbReference type="ARBA" id="ARBA00023157"/>
    </source>
</evidence>
<evidence type="ECO:0000256" key="7">
    <source>
        <dbReference type="ARBA" id="ARBA00023284"/>
    </source>
</evidence>
<evidence type="ECO:0000313" key="14">
    <source>
        <dbReference type="Proteomes" id="UP001310022"/>
    </source>
</evidence>
<evidence type="ECO:0000256" key="9">
    <source>
        <dbReference type="ARBA" id="ARBA00038489"/>
    </source>
</evidence>
<gene>
    <name evidence="13" type="ORF">PEDI_11770</name>
</gene>
<evidence type="ECO:0000256" key="10">
    <source>
        <dbReference type="ARBA" id="ARBA00042639"/>
    </source>
</evidence>
<proteinExistence type="inferred from homology"/>
<dbReference type="SUPFAM" id="SSF52833">
    <property type="entry name" value="Thioredoxin-like"/>
    <property type="match status" value="1"/>
</dbReference>
<reference evidence="13 14" key="1">
    <citation type="submission" date="2021-12" db="EMBL/GenBank/DDBJ databases">
        <title>Genome sequencing of bacteria with rrn-lacking chromosome and rrn-plasmid.</title>
        <authorList>
            <person name="Anda M."/>
            <person name="Iwasaki W."/>
        </authorList>
    </citation>
    <scope>NUCLEOTIDE SEQUENCE [LARGE SCALE GENOMIC DNA]</scope>
    <source>
        <strain evidence="13 14">NBRC 15940</strain>
    </source>
</reference>
<dbReference type="EC" id="1.11.1.24" evidence="2"/>
<keyword evidence="4" id="KW-0049">Antioxidant</keyword>
<dbReference type="Proteomes" id="UP001310022">
    <property type="component" value="Unassembled WGS sequence"/>
</dbReference>